<evidence type="ECO:0000313" key="1">
    <source>
        <dbReference type="EMBL" id="KAI8424429.1"/>
    </source>
</evidence>
<keyword evidence="2" id="KW-1185">Reference proteome</keyword>
<comment type="caution">
    <text evidence="1">The sequence shown here is derived from an EMBL/GenBank/DDBJ whole genome shotgun (WGS) entry which is preliminary data.</text>
</comment>
<dbReference type="Proteomes" id="UP001064048">
    <property type="component" value="Chromosome 4"/>
</dbReference>
<organism evidence="1 2">
    <name type="scientific">Choristoneura fumiferana</name>
    <name type="common">Spruce budworm moth</name>
    <name type="synonym">Archips fumiferana</name>
    <dbReference type="NCBI Taxonomy" id="7141"/>
    <lineage>
        <taxon>Eukaryota</taxon>
        <taxon>Metazoa</taxon>
        <taxon>Ecdysozoa</taxon>
        <taxon>Arthropoda</taxon>
        <taxon>Hexapoda</taxon>
        <taxon>Insecta</taxon>
        <taxon>Pterygota</taxon>
        <taxon>Neoptera</taxon>
        <taxon>Endopterygota</taxon>
        <taxon>Lepidoptera</taxon>
        <taxon>Glossata</taxon>
        <taxon>Ditrysia</taxon>
        <taxon>Tortricoidea</taxon>
        <taxon>Tortricidae</taxon>
        <taxon>Tortricinae</taxon>
        <taxon>Choristoneura</taxon>
    </lineage>
</organism>
<accession>A0ACC0JJY5</accession>
<protein>
    <submittedName>
        <fullName evidence="1">Uncharacterized protein</fullName>
    </submittedName>
</protein>
<sequence>MSSAASTPLFACSRCFSRHPFEELSPGEQLCKECRGSFPVVKCTYCRSEFQQTRSVTEQVAKIFNQVDEKLLCWLCTQSLHRALARTKQHISSVDKHKHRSHK</sequence>
<reference evidence="1 2" key="1">
    <citation type="journal article" date="2022" name="Genome Biol. Evol.">
        <title>The Spruce Budworm Genome: Reconstructing the Evolutionary History of Antifreeze Proteins.</title>
        <authorList>
            <person name="Beliveau C."/>
            <person name="Gagne P."/>
            <person name="Picq S."/>
            <person name="Vernygora O."/>
            <person name="Keeling C.I."/>
            <person name="Pinkney K."/>
            <person name="Doucet D."/>
            <person name="Wen F."/>
            <person name="Johnston J.S."/>
            <person name="Maaroufi H."/>
            <person name="Boyle B."/>
            <person name="Laroche J."/>
            <person name="Dewar K."/>
            <person name="Juretic N."/>
            <person name="Blackburn G."/>
            <person name="Nisole A."/>
            <person name="Brunet B."/>
            <person name="Brandao M."/>
            <person name="Lumley L."/>
            <person name="Duan J."/>
            <person name="Quan G."/>
            <person name="Lucarotti C.J."/>
            <person name="Roe A.D."/>
            <person name="Sperling F.A.H."/>
            <person name="Levesque R.C."/>
            <person name="Cusson M."/>
        </authorList>
    </citation>
    <scope>NUCLEOTIDE SEQUENCE [LARGE SCALE GENOMIC DNA]</scope>
    <source>
        <strain evidence="1">Glfc:IPQL:Cfum</strain>
    </source>
</reference>
<gene>
    <name evidence="1" type="ORF">MSG28_002923</name>
</gene>
<evidence type="ECO:0000313" key="2">
    <source>
        <dbReference type="Proteomes" id="UP001064048"/>
    </source>
</evidence>
<name>A0ACC0JJY5_CHOFU</name>
<proteinExistence type="predicted"/>
<dbReference type="EMBL" id="CM046104">
    <property type="protein sequence ID" value="KAI8424429.1"/>
    <property type="molecule type" value="Genomic_DNA"/>
</dbReference>